<reference evidence="1" key="1">
    <citation type="submission" date="2018-07" db="EMBL/GenBank/DDBJ databases">
        <authorList>
            <person name="Ashton P.M."/>
            <person name="Dallman T."/>
            <person name="Nair S."/>
            <person name="De Pinna E."/>
            <person name="Peters T."/>
            <person name="Grant K."/>
        </authorList>
    </citation>
    <scope>NUCLEOTIDE SEQUENCE</scope>
    <source>
        <strain evidence="1">245081</strain>
    </source>
</reference>
<comment type="caution">
    <text evidence="1">The sequence shown here is derived from an EMBL/GenBank/DDBJ whole genome shotgun (WGS) entry which is preliminary data.</text>
</comment>
<dbReference type="EMBL" id="AAGVVM010000016">
    <property type="protein sequence ID" value="EBS5458205.1"/>
    <property type="molecule type" value="Genomic_DNA"/>
</dbReference>
<evidence type="ECO:0000313" key="1">
    <source>
        <dbReference type="EMBL" id="EBS5458205.1"/>
    </source>
</evidence>
<name>A0A5V0B730_SALEN</name>
<organism evidence="1">
    <name type="scientific">Salmonella enteritidis</name>
    <dbReference type="NCBI Taxonomy" id="149539"/>
    <lineage>
        <taxon>Bacteria</taxon>
        <taxon>Pseudomonadati</taxon>
        <taxon>Pseudomonadota</taxon>
        <taxon>Gammaproteobacteria</taxon>
        <taxon>Enterobacterales</taxon>
        <taxon>Enterobacteriaceae</taxon>
        <taxon>Salmonella</taxon>
    </lineage>
</organism>
<accession>A0A5V0B730</accession>
<sequence length="106" mass="11697">MDYLKGVCEQAQLSLVTDKITADTRLAEAFMKVADAKARICLYGSKQVIHAFAEFEKLGASMATKPQRDTFISMTIEMRKDVGLASLPSGEELTLVLLGARKEQKK</sequence>
<proteinExistence type="predicted"/>
<gene>
    <name evidence="1" type="ORF">DUU06_10875</name>
</gene>
<protein>
    <submittedName>
        <fullName evidence="1">Uncharacterized protein</fullName>
    </submittedName>
</protein>
<dbReference type="AlphaFoldDB" id="A0A5V0B730"/>